<evidence type="ECO:0000313" key="2">
    <source>
        <dbReference type="Proteomes" id="UP000237271"/>
    </source>
</evidence>
<dbReference type="OrthoDB" id="16564at2759"/>
<keyword evidence="2" id="KW-1185">Reference proteome</keyword>
<dbReference type="Gene3D" id="1.10.150.650">
    <property type="match status" value="1"/>
</dbReference>
<dbReference type="EMBL" id="NCKW01020714">
    <property type="protein sequence ID" value="POM57460.1"/>
    <property type="molecule type" value="Genomic_DNA"/>
</dbReference>
<proteinExistence type="predicted"/>
<evidence type="ECO:0000313" key="1">
    <source>
        <dbReference type="EMBL" id="POM57460.1"/>
    </source>
</evidence>
<reference evidence="1 2" key="1">
    <citation type="journal article" date="2017" name="Genome Biol. Evol.">
        <title>Phytophthora megakarya and P. palmivora, closely related causal agents of cacao black pod rot, underwent increases in genome sizes and gene numbers by different mechanisms.</title>
        <authorList>
            <person name="Ali S.S."/>
            <person name="Shao J."/>
            <person name="Lary D.J."/>
            <person name="Kronmiller B."/>
            <person name="Shen D."/>
            <person name="Strem M.D."/>
            <person name="Amoako-Attah I."/>
            <person name="Akrofi A.Y."/>
            <person name="Begoude B.A."/>
            <person name="Ten Hoopen G.M."/>
            <person name="Coulibaly K."/>
            <person name="Kebe B.I."/>
            <person name="Melnick R.L."/>
            <person name="Guiltinan M.J."/>
            <person name="Tyler B.M."/>
            <person name="Meinhardt L.W."/>
            <person name="Bailey B.A."/>
        </authorList>
    </citation>
    <scope>NUCLEOTIDE SEQUENCE [LARGE SCALE GENOMIC DNA]</scope>
    <source>
        <strain evidence="2">sbr112.9</strain>
    </source>
</reference>
<accession>A0A2P4WVY6</accession>
<sequence>MARVSELLLQRKSSVYLLVFPGMQNAEQYCSRPGQVDTSTERALKIAGVEAPGRPHVAEALVEGGDVANFRQAFVRYLHDDGTAYCLEQRACLPLVLSIFHLNKPSSLLLALTAIRFIVGSLLT</sequence>
<dbReference type="AlphaFoldDB" id="A0A2P4WVY6"/>
<dbReference type="Proteomes" id="UP000237271">
    <property type="component" value="Unassembled WGS sequence"/>
</dbReference>
<comment type="caution">
    <text evidence="1">The sequence shown here is derived from an EMBL/GenBank/DDBJ whole genome shotgun (WGS) entry which is preliminary data.</text>
</comment>
<protein>
    <submittedName>
        <fullName evidence="1">Uncharacterized protein</fullName>
    </submittedName>
</protein>
<name>A0A2P4WVY6_9STRA</name>
<gene>
    <name evidence="1" type="ORF">PHPALM_38025</name>
</gene>
<organism evidence="1 2">
    <name type="scientific">Phytophthora palmivora</name>
    <dbReference type="NCBI Taxonomy" id="4796"/>
    <lineage>
        <taxon>Eukaryota</taxon>
        <taxon>Sar</taxon>
        <taxon>Stramenopiles</taxon>
        <taxon>Oomycota</taxon>
        <taxon>Peronosporomycetes</taxon>
        <taxon>Peronosporales</taxon>
        <taxon>Peronosporaceae</taxon>
        <taxon>Phytophthora</taxon>
    </lineage>
</organism>